<protein>
    <submittedName>
        <fullName evidence="1">Uncharacterized protein</fullName>
    </submittedName>
</protein>
<proteinExistence type="predicted"/>
<comment type="caution">
    <text evidence="1">The sequence shown here is derived from an EMBL/GenBank/DDBJ whole genome shotgun (WGS) entry which is preliminary data.</text>
</comment>
<accession>X1IF29</accession>
<name>X1IF29_9ZZZZ</name>
<sequence>MGAFRDFFTTVLDTLVTKPLIAVVDAIKSIGDKARDWNYITAIEWSKTVAAVEEKWEAFPAFAKEDPEVKAAY</sequence>
<dbReference type="AlphaFoldDB" id="X1IF29"/>
<reference evidence="1" key="1">
    <citation type="journal article" date="2014" name="Front. Microbiol.">
        <title>High frequency of phylogenetically diverse reductive dehalogenase-homologous genes in deep subseafloor sedimentary metagenomes.</title>
        <authorList>
            <person name="Kawai M."/>
            <person name="Futagami T."/>
            <person name="Toyoda A."/>
            <person name="Takaki Y."/>
            <person name="Nishi S."/>
            <person name="Hori S."/>
            <person name="Arai W."/>
            <person name="Tsubouchi T."/>
            <person name="Morono Y."/>
            <person name="Uchiyama I."/>
            <person name="Ito T."/>
            <person name="Fujiyama A."/>
            <person name="Inagaki F."/>
            <person name="Takami H."/>
        </authorList>
    </citation>
    <scope>NUCLEOTIDE SEQUENCE</scope>
    <source>
        <strain evidence="1">Expedition CK06-06</strain>
    </source>
</reference>
<dbReference type="EMBL" id="BARU01039367">
    <property type="protein sequence ID" value="GAH80322.1"/>
    <property type="molecule type" value="Genomic_DNA"/>
</dbReference>
<organism evidence="1">
    <name type="scientific">marine sediment metagenome</name>
    <dbReference type="NCBI Taxonomy" id="412755"/>
    <lineage>
        <taxon>unclassified sequences</taxon>
        <taxon>metagenomes</taxon>
        <taxon>ecological metagenomes</taxon>
    </lineage>
</organism>
<evidence type="ECO:0000313" key="1">
    <source>
        <dbReference type="EMBL" id="GAH80322.1"/>
    </source>
</evidence>
<feature type="non-terminal residue" evidence="1">
    <location>
        <position position="73"/>
    </location>
</feature>
<gene>
    <name evidence="1" type="ORF">S03H2_61025</name>
</gene>